<keyword evidence="1" id="KW-0805">Transcription regulation</keyword>
<dbReference type="EMBL" id="MLAK01001113">
    <property type="protein sequence ID" value="OHS97491.1"/>
    <property type="molecule type" value="Genomic_DNA"/>
</dbReference>
<dbReference type="InterPro" id="IPR017930">
    <property type="entry name" value="Myb_dom"/>
</dbReference>
<evidence type="ECO:0008006" key="10">
    <source>
        <dbReference type="Google" id="ProtNLM"/>
    </source>
</evidence>
<feature type="region of interest" description="Disordered" evidence="5">
    <location>
        <begin position="375"/>
        <end position="398"/>
    </location>
</feature>
<comment type="caution">
    <text evidence="8">The sequence shown here is derived from an EMBL/GenBank/DDBJ whole genome shotgun (WGS) entry which is preliminary data.</text>
</comment>
<feature type="domain" description="Myb-like" evidence="6">
    <location>
        <begin position="91"/>
        <end position="143"/>
    </location>
</feature>
<dbReference type="GeneID" id="94845463"/>
<keyword evidence="2" id="KW-0238">DNA-binding</keyword>
<evidence type="ECO:0000313" key="8">
    <source>
        <dbReference type="EMBL" id="OHS97491.1"/>
    </source>
</evidence>
<evidence type="ECO:0000256" key="2">
    <source>
        <dbReference type="ARBA" id="ARBA00023125"/>
    </source>
</evidence>
<feature type="compositionally biased region" description="Low complexity" evidence="5">
    <location>
        <begin position="435"/>
        <end position="446"/>
    </location>
</feature>
<evidence type="ECO:0000256" key="4">
    <source>
        <dbReference type="ARBA" id="ARBA00023242"/>
    </source>
</evidence>
<dbReference type="RefSeq" id="XP_068350628.1">
    <property type="nucleotide sequence ID" value="XM_068510759.1"/>
</dbReference>
<evidence type="ECO:0000256" key="3">
    <source>
        <dbReference type="ARBA" id="ARBA00023163"/>
    </source>
</evidence>
<feature type="domain" description="HTH myb-type" evidence="7">
    <location>
        <begin position="94"/>
        <end position="141"/>
    </location>
</feature>
<accession>A0A1J4JIV3</accession>
<dbReference type="PROSITE" id="PS51294">
    <property type="entry name" value="HTH_MYB"/>
    <property type="match status" value="2"/>
</dbReference>
<dbReference type="SUPFAM" id="SSF46689">
    <property type="entry name" value="Homeodomain-like"/>
    <property type="match status" value="2"/>
</dbReference>
<dbReference type="InterPro" id="IPR009057">
    <property type="entry name" value="Homeodomain-like_sf"/>
</dbReference>
<dbReference type="InterPro" id="IPR051575">
    <property type="entry name" value="Myb-like_DNA-bd"/>
</dbReference>
<dbReference type="GO" id="GO:0019185">
    <property type="term" value="C:snRNA-activating protein complex"/>
    <property type="evidence" value="ECO:0007669"/>
    <property type="project" value="TreeGrafter"/>
</dbReference>
<dbReference type="PANTHER" id="PTHR46621">
    <property type="entry name" value="SNRNA-ACTIVATING PROTEIN COMPLEX SUBUNIT 4"/>
    <property type="match status" value="1"/>
</dbReference>
<evidence type="ECO:0000259" key="6">
    <source>
        <dbReference type="PROSITE" id="PS50090"/>
    </source>
</evidence>
<feature type="compositionally biased region" description="Polar residues" evidence="5">
    <location>
        <begin position="339"/>
        <end position="348"/>
    </location>
</feature>
<keyword evidence="4" id="KW-0539">Nucleus</keyword>
<feature type="region of interest" description="Disordered" evidence="5">
    <location>
        <begin position="424"/>
        <end position="450"/>
    </location>
</feature>
<feature type="domain" description="HTH myb-type" evidence="7">
    <location>
        <begin position="144"/>
        <end position="199"/>
    </location>
</feature>
<organism evidence="8 9">
    <name type="scientific">Tritrichomonas foetus</name>
    <dbReference type="NCBI Taxonomy" id="1144522"/>
    <lineage>
        <taxon>Eukaryota</taxon>
        <taxon>Metamonada</taxon>
        <taxon>Parabasalia</taxon>
        <taxon>Tritrichomonadida</taxon>
        <taxon>Tritrichomonadidae</taxon>
        <taxon>Tritrichomonas</taxon>
    </lineage>
</organism>
<dbReference type="GO" id="GO:0000978">
    <property type="term" value="F:RNA polymerase II cis-regulatory region sequence-specific DNA binding"/>
    <property type="evidence" value="ECO:0007669"/>
    <property type="project" value="TreeGrafter"/>
</dbReference>
<dbReference type="AlphaFoldDB" id="A0A1J4JIV3"/>
<dbReference type="GO" id="GO:0042795">
    <property type="term" value="P:snRNA transcription by RNA polymerase II"/>
    <property type="evidence" value="ECO:0007669"/>
    <property type="project" value="TreeGrafter"/>
</dbReference>
<reference evidence="8" key="1">
    <citation type="submission" date="2016-10" db="EMBL/GenBank/DDBJ databases">
        <authorList>
            <person name="Benchimol M."/>
            <person name="Almeida L.G."/>
            <person name="Vasconcelos A.T."/>
            <person name="Perreira-Neves A."/>
            <person name="Rosa I.A."/>
            <person name="Tasca T."/>
            <person name="Bogo M.R."/>
            <person name="de Souza W."/>
        </authorList>
    </citation>
    <scope>NUCLEOTIDE SEQUENCE [LARGE SCALE GENOMIC DNA]</scope>
    <source>
        <strain evidence="8">K</strain>
    </source>
</reference>
<dbReference type="PROSITE" id="PS50090">
    <property type="entry name" value="MYB_LIKE"/>
    <property type="match status" value="2"/>
</dbReference>
<dbReference type="InterPro" id="IPR001005">
    <property type="entry name" value="SANT/Myb"/>
</dbReference>
<keyword evidence="3" id="KW-0804">Transcription</keyword>
<feature type="domain" description="Myb-like" evidence="6">
    <location>
        <begin position="144"/>
        <end position="195"/>
    </location>
</feature>
<dbReference type="VEuPathDB" id="TrichDB:TRFO_36318"/>
<dbReference type="SMART" id="SM00717">
    <property type="entry name" value="SANT"/>
    <property type="match status" value="2"/>
</dbReference>
<evidence type="ECO:0000256" key="1">
    <source>
        <dbReference type="ARBA" id="ARBA00023015"/>
    </source>
</evidence>
<dbReference type="OrthoDB" id="608866at2759"/>
<dbReference type="PANTHER" id="PTHR46621:SF1">
    <property type="entry name" value="SNRNA-ACTIVATING PROTEIN COMPLEX SUBUNIT 4"/>
    <property type="match status" value="1"/>
</dbReference>
<name>A0A1J4JIV3_9EUKA</name>
<sequence>MTKHLGAPALLEVGTADIDQIDPPLRPEVRDRLIQSIACFLNNTITFDEAKKLFVNATGSSDIIDRLKEVIDLSDDPSQCFSDDPDIESSPVHKKSKPWSQNEDVRLLAGIYKYGLDNWSNVASFVGNGRTRSQASQRWSRGLNPRISKESWSAEEDQMLFRLVQQYGDRAWTKIATLIGNRSDVQCRYHYHQIARLGPIGAHPMMSNNNNSSFANMSNSLNSGMTGGFNNSLNSNIRGNFSGLPNLNGIHSLNSMNAISSIGLSHVTGIPTTQSGVSNHSSIASGIGNGIGSIGSGMNSLKGVNGFNHFTITMPQIPAQPRSHYPPNTQRLSVPEVQAPSSEKSQSAPMGEARFMIEQKIASELRNANQARLTSGISTGTNSSSPSSMGSIPMAKPQSQPITRMLFAGPQDIHHAAAPAAGQPVPLVTVLPSNDGQGQQPQQPDPISLDSFLQKFMQ</sequence>
<evidence type="ECO:0000259" key="7">
    <source>
        <dbReference type="PROSITE" id="PS51294"/>
    </source>
</evidence>
<dbReference type="CDD" id="cd00167">
    <property type="entry name" value="SANT"/>
    <property type="match status" value="2"/>
</dbReference>
<dbReference type="Gene3D" id="1.10.10.60">
    <property type="entry name" value="Homeodomain-like"/>
    <property type="match status" value="2"/>
</dbReference>
<keyword evidence="9" id="KW-1185">Reference proteome</keyword>
<dbReference type="GO" id="GO:0042796">
    <property type="term" value="P:snRNA transcription by RNA polymerase III"/>
    <property type="evidence" value="ECO:0007669"/>
    <property type="project" value="TreeGrafter"/>
</dbReference>
<evidence type="ECO:0000313" key="9">
    <source>
        <dbReference type="Proteomes" id="UP000179807"/>
    </source>
</evidence>
<evidence type="ECO:0000256" key="5">
    <source>
        <dbReference type="SAM" id="MobiDB-lite"/>
    </source>
</evidence>
<feature type="compositionally biased region" description="Low complexity" evidence="5">
    <location>
        <begin position="375"/>
        <end position="394"/>
    </location>
</feature>
<dbReference type="Proteomes" id="UP000179807">
    <property type="component" value="Unassembled WGS sequence"/>
</dbReference>
<proteinExistence type="predicted"/>
<feature type="region of interest" description="Disordered" evidence="5">
    <location>
        <begin position="318"/>
        <end position="349"/>
    </location>
</feature>
<gene>
    <name evidence="8" type="ORF">TRFO_36318</name>
</gene>
<protein>
    <recommendedName>
        <fullName evidence="10">Myb-like DNA-binding domain containing protein</fullName>
    </recommendedName>
</protein>
<dbReference type="GO" id="GO:0001006">
    <property type="term" value="F:RNA polymerase III type 3 promoter sequence-specific DNA binding"/>
    <property type="evidence" value="ECO:0007669"/>
    <property type="project" value="TreeGrafter"/>
</dbReference>
<dbReference type="Pfam" id="PF00249">
    <property type="entry name" value="Myb_DNA-binding"/>
    <property type="match status" value="2"/>
</dbReference>